<dbReference type="RefSeq" id="WP_036081463.1">
    <property type="nucleotide sequence ID" value="NZ_AODE01000032.1"/>
</dbReference>
<accession>W7BST2</accession>
<dbReference type="EMBL" id="AODE01000032">
    <property type="protein sequence ID" value="EUJ26326.1"/>
    <property type="molecule type" value="Genomic_DNA"/>
</dbReference>
<sequence>MDAITFLTINHGIFETLEVSTELADQLIGEGYTMDTYNFNTNTYEDYIDYLDFQEYETMTYIYTGEIGRLTNFVNYIQPNIETELRYVSLEDSFAKHHQEGTGKVTFNGEQAIQNGIKALLTGIYPAEFQGTLKHIYVEDACLSADIDHSILAKMAINSSIVAGAGTFPVGVTANYPQILVKLSDYIDSDLFVYLDKEEIDQNVTRFMQIGQASPLPGELVVDYMAIQGIIPSSSLFIHSDGCFLDYRKRLSVSRNVSCSYSEYLLKVSEAHDGDDKWSEKATISHMYYVLANLMRQLQMQRNHVVTPFNAFQFEAQATYKQAFDFIGIEHNGSYYCYSLKENKVYETEADFLALLEAYYKNRLVELADDVQEKVESFRGIINAA</sequence>
<gene>
    <name evidence="1" type="ORF">PCORN_15116</name>
</gene>
<comment type="caution">
    <text evidence="1">The sequence shown here is derived from an EMBL/GenBank/DDBJ whole genome shotgun (WGS) entry which is preliminary data.</text>
</comment>
<dbReference type="Proteomes" id="UP000019254">
    <property type="component" value="Unassembled WGS sequence"/>
</dbReference>
<proteinExistence type="predicted"/>
<organism evidence="1 2">
    <name type="scientific">Listeria cornellensis FSL F6-0969</name>
    <dbReference type="NCBI Taxonomy" id="1265820"/>
    <lineage>
        <taxon>Bacteria</taxon>
        <taxon>Bacillati</taxon>
        <taxon>Bacillota</taxon>
        <taxon>Bacilli</taxon>
        <taxon>Bacillales</taxon>
        <taxon>Listeriaceae</taxon>
        <taxon>Listeria</taxon>
    </lineage>
</organism>
<protein>
    <submittedName>
        <fullName evidence="1">Uncharacterized protein</fullName>
    </submittedName>
</protein>
<evidence type="ECO:0000313" key="2">
    <source>
        <dbReference type="Proteomes" id="UP000019254"/>
    </source>
</evidence>
<dbReference type="AlphaFoldDB" id="W7BST2"/>
<keyword evidence="2" id="KW-1185">Reference proteome</keyword>
<reference evidence="1 2" key="1">
    <citation type="journal article" date="2014" name="Int. J. Syst. Evol. Microbiol.">
        <title>Listeria floridensis sp. nov., Listeria aquatica sp. nov., Listeria cornellensis sp. nov., Listeria riparia sp. nov. and Listeria grandensis sp. nov., from agricultural and natural environments.</title>
        <authorList>
            <person name="den Bakker H.C."/>
            <person name="Warchocki S."/>
            <person name="Wright E.M."/>
            <person name="Allred A.F."/>
            <person name="Ahlstrom C."/>
            <person name="Manuel C.S."/>
            <person name="Stasiewicz M.J."/>
            <person name="Burrell A."/>
            <person name="Roof S."/>
            <person name="Strawn L."/>
            <person name="Fortes E.D."/>
            <person name="Nightingale K.K."/>
            <person name="Kephart D."/>
            <person name="Wiedmann M."/>
        </authorList>
    </citation>
    <scope>NUCLEOTIDE SEQUENCE [LARGE SCALE GENOMIC DNA]</scope>
    <source>
        <strain evidence="2">FSL F6-969</strain>
    </source>
</reference>
<dbReference type="PATRIC" id="fig|1265820.5.peg.2990"/>
<dbReference type="OrthoDB" id="2349752at2"/>
<dbReference type="STRING" id="1265820.PCORN_15116"/>
<name>W7BST2_9LIST</name>
<evidence type="ECO:0000313" key="1">
    <source>
        <dbReference type="EMBL" id="EUJ26326.1"/>
    </source>
</evidence>